<dbReference type="InterPro" id="IPR002974">
    <property type="entry name" value="Cyt_P450_E_CYP52_ascomycetes"/>
</dbReference>
<dbReference type="Proteomes" id="UP000054383">
    <property type="component" value="Unassembled WGS sequence"/>
</dbReference>
<evidence type="ECO:0000313" key="9">
    <source>
        <dbReference type="EMBL" id="CRG86496.1"/>
    </source>
</evidence>
<dbReference type="GO" id="GO:0020037">
    <property type="term" value="F:heme binding"/>
    <property type="evidence" value="ECO:0007669"/>
    <property type="project" value="InterPro"/>
</dbReference>
<keyword evidence="4 7" id="KW-0560">Oxidoreductase</keyword>
<dbReference type="PANTHER" id="PTHR24287">
    <property type="entry name" value="P450, PUTATIVE (EUROFUNG)-RELATED"/>
    <property type="match status" value="1"/>
</dbReference>
<keyword evidence="7" id="KW-0349">Heme</keyword>
<dbReference type="OMA" id="TDLLWSM"/>
<dbReference type="InterPro" id="IPR017972">
    <property type="entry name" value="Cyt_P450_CS"/>
</dbReference>
<dbReference type="SUPFAM" id="SSF48264">
    <property type="entry name" value="Cytochrome P450"/>
    <property type="match status" value="1"/>
</dbReference>
<dbReference type="OrthoDB" id="1470350at2759"/>
<comment type="cofactor">
    <cofactor evidence="1">
        <name>heme</name>
        <dbReference type="ChEBI" id="CHEBI:30413"/>
    </cofactor>
</comment>
<evidence type="ECO:0000313" key="10">
    <source>
        <dbReference type="Proteomes" id="UP000054383"/>
    </source>
</evidence>
<feature type="signal peptide" evidence="8">
    <location>
        <begin position="1"/>
        <end position="26"/>
    </location>
</feature>
<evidence type="ECO:0000256" key="8">
    <source>
        <dbReference type="SAM" id="SignalP"/>
    </source>
</evidence>
<dbReference type="EMBL" id="CVMT01000002">
    <property type="protein sequence ID" value="CRG86496.1"/>
    <property type="molecule type" value="Genomic_DNA"/>
</dbReference>
<dbReference type="PROSITE" id="PS00086">
    <property type="entry name" value="CYTOCHROME_P450"/>
    <property type="match status" value="1"/>
</dbReference>
<dbReference type="STRING" id="28573.A0A0U1LUL9"/>
<keyword evidence="6 7" id="KW-0503">Monooxygenase</keyword>
<dbReference type="GO" id="GO:0016712">
    <property type="term" value="F:oxidoreductase activity, acting on paired donors, with incorporation or reduction of molecular oxygen, reduced flavin or flavoprotein as one donor, and incorporation of one atom of oxygen"/>
    <property type="evidence" value="ECO:0007669"/>
    <property type="project" value="InterPro"/>
</dbReference>
<evidence type="ECO:0000256" key="1">
    <source>
        <dbReference type="ARBA" id="ARBA00001971"/>
    </source>
</evidence>
<keyword evidence="8" id="KW-0732">Signal</keyword>
<keyword evidence="3 7" id="KW-0479">Metal-binding</keyword>
<dbReference type="InterPro" id="IPR036396">
    <property type="entry name" value="Cyt_P450_sf"/>
</dbReference>
<dbReference type="Pfam" id="PF00067">
    <property type="entry name" value="p450"/>
    <property type="match status" value="1"/>
</dbReference>
<protein>
    <submittedName>
        <fullName evidence="9">Cytochrome P450 52A13</fullName>
    </submittedName>
</protein>
<dbReference type="GO" id="GO:0005506">
    <property type="term" value="F:iron ion binding"/>
    <property type="evidence" value="ECO:0007669"/>
    <property type="project" value="InterPro"/>
</dbReference>
<proteinExistence type="inferred from homology"/>
<organism evidence="9 10">
    <name type="scientific">Talaromyces islandicus</name>
    <name type="common">Penicillium islandicum</name>
    <dbReference type="NCBI Taxonomy" id="28573"/>
    <lineage>
        <taxon>Eukaryota</taxon>
        <taxon>Fungi</taxon>
        <taxon>Dikarya</taxon>
        <taxon>Ascomycota</taxon>
        <taxon>Pezizomycotina</taxon>
        <taxon>Eurotiomycetes</taxon>
        <taxon>Eurotiomycetidae</taxon>
        <taxon>Eurotiales</taxon>
        <taxon>Trichocomaceae</taxon>
        <taxon>Talaromyces</taxon>
        <taxon>Talaromyces sect. Islandici</taxon>
    </lineage>
</organism>
<dbReference type="InterPro" id="IPR047146">
    <property type="entry name" value="Cyt_P450_E_CYP52_fungi"/>
</dbReference>
<gene>
    <name evidence="9" type="ORF">PISL3812_03502</name>
</gene>
<dbReference type="Gene3D" id="1.10.630.10">
    <property type="entry name" value="Cytochrome P450"/>
    <property type="match status" value="1"/>
</dbReference>
<keyword evidence="5 7" id="KW-0408">Iron</keyword>
<evidence type="ECO:0000256" key="7">
    <source>
        <dbReference type="RuleBase" id="RU000461"/>
    </source>
</evidence>
<dbReference type="PRINTS" id="PR01239">
    <property type="entry name" value="EP450IICYP52"/>
</dbReference>
<evidence type="ECO:0000256" key="3">
    <source>
        <dbReference type="ARBA" id="ARBA00022723"/>
    </source>
</evidence>
<reference evidence="9 10" key="1">
    <citation type="submission" date="2015-04" db="EMBL/GenBank/DDBJ databases">
        <authorList>
            <person name="Syromyatnikov M.Y."/>
            <person name="Popov V.N."/>
        </authorList>
    </citation>
    <scope>NUCLEOTIDE SEQUENCE [LARGE SCALE GENOMIC DNA]</scope>
    <source>
        <strain evidence="9">WF-38-12</strain>
    </source>
</reference>
<sequence length="504" mass="58529">MITFQNLPWILLYTSFLAIFLKRLFSNGKQSRDEKANGCQPPARYPQWDPIMGLDLVYSQVSALKNNRYLEWLRDLHANMPKTFSLNFFGQRWIYSIEPEILKAVYATNFRDFGVEPIRRHSKGSMPFADKGVNTTDGEDWEFSRLLIKPFFERDVYTDTDRIGAHANHFLSLIPADGETFDVQPLVQRWFLDLTTEFIFGESMNSLTHPERADIAWTMLDVLRGGRLRAQMHRFMWARDWTWWLKAVYKVHDYVNPYIRSTLKELAEREERIKQGLPVGPERTDLVWSMATHLRDEELLRSQLCLIIVPNNDTTSIFISNCLWHLARHPKVWKKLREEVLALGEDTPLTFENLRNMKYLNGVLNETHRVIPNNVTQVRACVQDTVLPVGGGPGGKWPVQVRKGDIVSVTKTVMYRDPDYWGPDVNEFRPERFDGLRGTWNFLPFGGGPRRCPAQMMSQTEAAYMLCRLARSYSRIEARDPEPYAAVMRIGPSNKTGVKIALYK</sequence>
<evidence type="ECO:0000256" key="5">
    <source>
        <dbReference type="ARBA" id="ARBA00023004"/>
    </source>
</evidence>
<keyword evidence="10" id="KW-1185">Reference proteome</keyword>
<evidence type="ECO:0000256" key="4">
    <source>
        <dbReference type="ARBA" id="ARBA00023002"/>
    </source>
</evidence>
<evidence type="ECO:0000256" key="6">
    <source>
        <dbReference type="ARBA" id="ARBA00023033"/>
    </source>
</evidence>
<feature type="chain" id="PRO_5006711251" evidence="8">
    <location>
        <begin position="27"/>
        <end position="504"/>
    </location>
</feature>
<dbReference type="PANTHER" id="PTHR24287:SF18">
    <property type="entry name" value="CYTOCHROME P450 MONOOXYGENASE APDE-RELATED"/>
    <property type="match status" value="1"/>
</dbReference>
<dbReference type="InterPro" id="IPR001128">
    <property type="entry name" value="Cyt_P450"/>
</dbReference>
<name>A0A0U1LUL9_TALIS</name>
<accession>A0A0U1LUL9</accession>
<dbReference type="AlphaFoldDB" id="A0A0U1LUL9"/>
<comment type="similarity">
    <text evidence="2 7">Belongs to the cytochrome P450 family.</text>
</comment>
<evidence type="ECO:0000256" key="2">
    <source>
        <dbReference type="ARBA" id="ARBA00010617"/>
    </source>
</evidence>